<evidence type="ECO:0000256" key="1">
    <source>
        <dbReference type="SAM" id="SignalP"/>
    </source>
</evidence>
<gene>
    <name evidence="2" type="ORF">ACGLYG10_1925</name>
</gene>
<organism evidence="2 3">
    <name type="scientific">Actinomyces glycerinitolerans</name>
    <dbReference type="NCBI Taxonomy" id="1892869"/>
    <lineage>
        <taxon>Bacteria</taxon>
        <taxon>Bacillati</taxon>
        <taxon>Actinomycetota</taxon>
        <taxon>Actinomycetes</taxon>
        <taxon>Actinomycetales</taxon>
        <taxon>Actinomycetaceae</taxon>
        <taxon>Actinomyces</taxon>
    </lineage>
</organism>
<evidence type="ECO:0000313" key="2">
    <source>
        <dbReference type="EMBL" id="SHE25695.1"/>
    </source>
</evidence>
<feature type="chain" id="PRO_5012454417" description="Lipoprotein" evidence="1">
    <location>
        <begin position="23"/>
        <end position="159"/>
    </location>
</feature>
<dbReference type="AlphaFoldDB" id="A0A1M4S0D3"/>
<accession>A0A1M4S0D3</accession>
<feature type="signal peptide" evidence="1">
    <location>
        <begin position="1"/>
        <end position="22"/>
    </location>
</feature>
<dbReference type="Proteomes" id="UP000184291">
    <property type="component" value="Unassembled WGS sequence"/>
</dbReference>
<dbReference type="PROSITE" id="PS51257">
    <property type="entry name" value="PROKAR_LIPOPROTEIN"/>
    <property type="match status" value="1"/>
</dbReference>
<dbReference type="RefSeq" id="WP_073330999.1">
    <property type="nucleotide sequence ID" value="NZ_FQTT01000011.1"/>
</dbReference>
<reference evidence="3" key="1">
    <citation type="submission" date="2016-09" db="EMBL/GenBank/DDBJ databases">
        <authorList>
            <person name="Strepis N."/>
        </authorList>
    </citation>
    <scope>NUCLEOTIDE SEQUENCE [LARGE SCALE GENOMIC DNA]</scope>
</reference>
<evidence type="ECO:0008006" key="4">
    <source>
        <dbReference type="Google" id="ProtNLM"/>
    </source>
</evidence>
<protein>
    <recommendedName>
        <fullName evidence="4">Lipoprotein</fullName>
    </recommendedName>
</protein>
<dbReference type="OrthoDB" id="5193678at2"/>
<evidence type="ECO:0000313" key="3">
    <source>
        <dbReference type="Proteomes" id="UP000184291"/>
    </source>
</evidence>
<keyword evidence="1" id="KW-0732">Signal</keyword>
<keyword evidence="3" id="KW-1185">Reference proteome</keyword>
<dbReference type="EMBL" id="FQTT01000011">
    <property type="protein sequence ID" value="SHE25695.1"/>
    <property type="molecule type" value="Genomic_DNA"/>
</dbReference>
<sequence length="159" mass="16085">MPSVKKMLTVACAALGVVTVAACGSGDDRVAEDSPYYGSLSELEAASDYALRISVTDVEASVVDGAAWDVVHCDVLASDPSFSDEAVTLEIPADTGTAESVEMASGGEYAIFVRVSDDGDVFLTSADQGVFPVSDGVAGSSDAGTFSLGDAASRLGLSE</sequence>
<name>A0A1M4S0D3_9ACTO</name>
<proteinExistence type="predicted"/>